<dbReference type="SUPFAM" id="SSF52058">
    <property type="entry name" value="L domain-like"/>
    <property type="match status" value="1"/>
</dbReference>
<evidence type="ECO:0000256" key="4">
    <source>
        <dbReference type="ARBA" id="ARBA00022737"/>
    </source>
</evidence>
<sequence length="556" mass="61653">MHVAAAKLALLAVAAAATSFSSHALADTGARCLPHERDALLAFKKGIAETTTASSFHGGGEGGGKKTAAGGAASGLEGQISPCLVSLEHLEYLDLSNTGLRGINGSVPEFLGSFKNMRYLDLSYMNSITRLPPQLGNLSKLEYLDLSRTYLLQVPRQLGNLSSLRHLDLSQTPFFYQANDMPYMYNMIRGISWLAHLHLLEYLDMSYIDLSMAVDWPHLFNSLPRLEALHLSNCSLPGTSYALTQLNLTEIVELDVSYNDFGNPISTNNVPEFLGSMKNIRYLDLSETSIFSGRVPPQLGNLSNLRHLGLHLMHTDMYSTDISWLTRLHLLEYLDTSSVNLSTLHDWPVVVNMIPHLNYLFFNDCSLPTANQTLAHINLTKLEILLLDWNYFGHPIASCWFWKVSSIKMLGLSGTYLDGPFPDALGGMTSLEVLYFHDNGNAATMTVDLKNLCALQWLFLDGSLSSGNITEFMHKMPRCSPNQLDYLSLRDNNMTGTLPNVMRHLDSLSHLLLSNNSISGHIPGSICMFQYMHRLDLSNNFLEGELPPCSRISAAN</sequence>
<dbReference type="HOGENOM" id="CLU_000288_18_3_1"/>
<dbReference type="FunFam" id="3.80.10.10:FF:000649">
    <property type="entry name" value="Leucine Rich Repeat family protein"/>
    <property type="match status" value="1"/>
</dbReference>
<dbReference type="SUPFAM" id="SSF52075">
    <property type="entry name" value="Outer arm dynein light chain 1"/>
    <property type="match status" value="1"/>
</dbReference>
<dbReference type="STRING" id="4533.J3N927"/>
<feature type="chain" id="PRO_5003774759" description="Disease resistance R13L4/SHOC-2-like LRR domain-containing protein" evidence="8">
    <location>
        <begin position="17"/>
        <end position="556"/>
    </location>
</feature>
<keyword evidence="11" id="KW-1185">Reference proteome</keyword>
<dbReference type="InterPro" id="IPR001611">
    <property type="entry name" value="Leu-rich_rpt"/>
</dbReference>
<keyword evidence="6" id="KW-0472">Membrane</keyword>
<comment type="subcellular location">
    <subcellularLocation>
        <location evidence="1">Membrane</location>
        <topology evidence="1">Single-pass type I membrane protein</topology>
    </subcellularLocation>
</comment>
<evidence type="ECO:0000259" key="9">
    <source>
        <dbReference type="Pfam" id="PF23598"/>
    </source>
</evidence>
<dbReference type="InterPro" id="IPR046956">
    <property type="entry name" value="RLP23-like"/>
</dbReference>
<dbReference type="Pfam" id="PF00560">
    <property type="entry name" value="LRR_1"/>
    <property type="match status" value="3"/>
</dbReference>
<evidence type="ECO:0000256" key="3">
    <source>
        <dbReference type="ARBA" id="ARBA00022729"/>
    </source>
</evidence>
<dbReference type="InterPro" id="IPR055414">
    <property type="entry name" value="LRR_R13L4/SHOC2-like"/>
</dbReference>
<evidence type="ECO:0000256" key="1">
    <source>
        <dbReference type="ARBA" id="ARBA00004479"/>
    </source>
</evidence>
<evidence type="ECO:0000256" key="2">
    <source>
        <dbReference type="ARBA" id="ARBA00022692"/>
    </source>
</evidence>
<keyword evidence="2" id="KW-0812">Transmembrane</keyword>
<dbReference type="eggNOG" id="KOG0619">
    <property type="taxonomic scope" value="Eukaryota"/>
</dbReference>
<keyword evidence="3 8" id="KW-0732">Signal</keyword>
<reference evidence="10" key="2">
    <citation type="submission" date="2013-04" db="UniProtKB">
        <authorList>
            <consortium name="EnsemblPlants"/>
        </authorList>
    </citation>
    <scope>IDENTIFICATION</scope>
</reference>
<evidence type="ECO:0000256" key="8">
    <source>
        <dbReference type="SAM" id="SignalP"/>
    </source>
</evidence>
<dbReference type="AlphaFoldDB" id="J3N927"/>
<dbReference type="Proteomes" id="UP000006038">
    <property type="component" value="Chromosome 11"/>
</dbReference>
<dbReference type="Gene3D" id="3.80.10.10">
    <property type="entry name" value="Ribonuclease Inhibitor"/>
    <property type="match status" value="2"/>
</dbReference>
<name>J3N927_ORYBR</name>
<evidence type="ECO:0000256" key="5">
    <source>
        <dbReference type="ARBA" id="ARBA00022989"/>
    </source>
</evidence>
<feature type="signal peptide" evidence="8">
    <location>
        <begin position="1"/>
        <end position="16"/>
    </location>
</feature>
<dbReference type="EnsemblPlants" id="OB11G23130.1">
    <property type="protein sequence ID" value="OB11G23130.1"/>
    <property type="gene ID" value="OB11G23130"/>
</dbReference>
<protein>
    <recommendedName>
        <fullName evidence="9">Disease resistance R13L4/SHOC-2-like LRR domain-containing protein</fullName>
    </recommendedName>
</protein>
<dbReference type="Gramene" id="OB11G23130.1">
    <property type="protein sequence ID" value="OB11G23130.1"/>
    <property type="gene ID" value="OB11G23130"/>
</dbReference>
<dbReference type="Pfam" id="PF23598">
    <property type="entry name" value="LRR_14"/>
    <property type="match status" value="1"/>
</dbReference>
<keyword evidence="7" id="KW-0325">Glycoprotein</keyword>
<dbReference type="OMA" id="FFYQAND"/>
<evidence type="ECO:0000256" key="6">
    <source>
        <dbReference type="ARBA" id="ARBA00023136"/>
    </source>
</evidence>
<keyword evidence="4" id="KW-0677">Repeat</keyword>
<dbReference type="InterPro" id="IPR032675">
    <property type="entry name" value="LRR_dom_sf"/>
</dbReference>
<accession>J3N927</accession>
<organism evidence="10">
    <name type="scientific">Oryza brachyantha</name>
    <name type="common">malo sina</name>
    <dbReference type="NCBI Taxonomy" id="4533"/>
    <lineage>
        <taxon>Eukaryota</taxon>
        <taxon>Viridiplantae</taxon>
        <taxon>Streptophyta</taxon>
        <taxon>Embryophyta</taxon>
        <taxon>Tracheophyta</taxon>
        <taxon>Spermatophyta</taxon>
        <taxon>Magnoliopsida</taxon>
        <taxon>Liliopsida</taxon>
        <taxon>Poales</taxon>
        <taxon>Poaceae</taxon>
        <taxon>BOP clade</taxon>
        <taxon>Oryzoideae</taxon>
        <taxon>Oryzeae</taxon>
        <taxon>Oryzinae</taxon>
        <taxon>Oryza</taxon>
    </lineage>
</organism>
<evidence type="ECO:0000313" key="11">
    <source>
        <dbReference type="Proteomes" id="UP000006038"/>
    </source>
</evidence>
<dbReference type="PANTHER" id="PTHR48063">
    <property type="entry name" value="LRR RECEPTOR-LIKE KINASE"/>
    <property type="match status" value="1"/>
</dbReference>
<dbReference type="PANTHER" id="PTHR48063:SF55">
    <property type="entry name" value="LEUCINE-RICH REPEAT-CONTAINING N-TERMINAL PLANT-TYPE DOMAIN-CONTAINING PROTEIN"/>
    <property type="match status" value="1"/>
</dbReference>
<proteinExistence type="predicted"/>
<reference evidence="10" key="1">
    <citation type="journal article" date="2013" name="Nat. Commun.">
        <title>Whole-genome sequencing of Oryza brachyantha reveals mechanisms underlying Oryza genome evolution.</title>
        <authorList>
            <person name="Chen J."/>
            <person name="Huang Q."/>
            <person name="Gao D."/>
            <person name="Wang J."/>
            <person name="Lang Y."/>
            <person name="Liu T."/>
            <person name="Li B."/>
            <person name="Bai Z."/>
            <person name="Luis Goicoechea J."/>
            <person name="Liang C."/>
            <person name="Chen C."/>
            <person name="Zhang W."/>
            <person name="Sun S."/>
            <person name="Liao Y."/>
            <person name="Zhang X."/>
            <person name="Yang L."/>
            <person name="Song C."/>
            <person name="Wang M."/>
            <person name="Shi J."/>
            <person name="Liu G."/>
            <person name="Liu J."/>
            <person name="Zhou H."/>
            <person name="Zhou W."/>
            <person name="Yu Q."/>
            <person name="An N."/>
            <person name="Chen Y."/>
            <person name="Cai Q."/>
            <person name="Wang B."/>
            <person name="Liu B."/>
            <person name="Min J."/>
            <person name="Huang Y."/>
            <person name="Wu H."/>
            <person name="Li Z."/>
            <person name="Zhang Y."/>
            <person name="Yin Y."/>
            <person name="Song W."/>
            <person name="Jiang J."/>
            <person name="Jackson S.A."/>
            <person name="Wing R.A."/>
            <person name="Wang J."/>
            <person name="Chen M."/>
        </authorList>
    </citation>
    <scope>NUCLEOTIDE SEQUENCE [LARGE SCALE GENOMIC DNA]</scope>
    <source>
        <strain evidence="10">cv. IRGC 101232</strain>
    </source>
</reference>
<feature type="domain" description="Disease resistance R13L4/SHOC-2-like LRR" evidence="9">
    <location>
        <begin position="80"/>
        <end position="170"/>
    </location>
</feature>
<dbReference type="GO" id="GO:0016020">
    <property type="term" value="C:membrane"/>
    <property type="evidence" value="ECO:0007669"/>
    <property type="project" value="UniProtKB-SubCell"/>
</dbReference>
<keyword evidence="5" id="KW-1133">Transmembrane helix</keyword>
<evidence type="ECO:0000313" key="10">
    <source>
        <dbReference type="EnsemblPlants" id="OB11G23130.1"/>
    </source>
</evidence>
<evidence type="ECO:0000256" key="7">
    <source>
        <dbReference type="ARBA" id="ARBA00023180"/>
    </source>
</evidence>